<reference evidence="1 2" key="2">
    <citation type="journal article" date="2012" name="Proc. Natl. Acad. Sci. U.S.A.">
        <title>Antigenic diversity is generated by distinct evolutionary mechanisms in African trypanosome species.</title>
        <authorList>
            <person name="Jackson A.P."/>
            <person name="Berry A."/>
            <person name="Aslett M."/>
            <person name="Allison H.C."/>
            <person name="Burton P."/>
            <person name="Vavrova-Anderson J."/>
            <person name="Brown R."/>
            <person name="Browne H."/>
            <person name="Corton N."/>
            <person name="Hauser H."/>
            <person name="Gamble J."/>
            <person name="Gilderthorp R."/>
            <person name="Marcello L."/>
            <person name="McQuillan J."/>
            <person name="Otto T.D."/>
            <person name="Quail M.A."/>
            <person name="Sanders M.J."/>
            <person name="van Tonder A."/>
            <person name="Ginger M.L."/>
            <person name="Field M.C."/>
            <person name="Barry J.D."/>
            <person name="Hertz-Fowler C."/>
            <person name="Berriman M."/>
        </authorList>
    </citation>
    <scope>NUCLEOTIDE SEQUENCE [LARGE SCALE GENOMIC DNA]</scope>
    <source>
        <strain evidence="1 2">IL3000</strain>
    </source>
</reference>
<proteinExistence type="predicted"/>
<sequence>MPVPAASLKHLSDPGRPRRIQPSLLGHAPIDSGSVKSVDLAAGSGVQVIVTFGVSAAYEGKEEGREKRGGWREDSILDGVLQDKLGNCFYPGILLPFHLLLQRLNAAPGQIPNDREHAHPQPGHQAVELLNHFFPRELIPNTTLGSWRKSPTVKRATFFLTSL</sequence>
<dbReference type="Proteomes" id="UP000000702">
    <property type="component" value="Unassembled WGS sequence"/>
</dbReference>
<dbReference type="VEuPathDB" id="TriTrypDB:TcIL3000_0_31820"/>
<accession>F9W538</accession>
<dbReference type="EMBL" id="CAEQ01000654">
    <property type="protein sequence ID" value="CCD12285.1"/>
    <property type="molecule type" value="Genomic_DNA"/>
</dbReference>
<name>F9W538_TRYCI</name>
<evidence type="ECO:0000313" key="2">
    <source>
        <dbReference type="Proteomes" id="UP000000702"/>
    </source>
</evidence>
<keyword evidence="2" id="KW-1185">Reference proteome</keyword>
<organism evidence="1 2">
    <name type="scientific">Trypanosoma congolense (strain IL3000)</name>
    <dbReference type="NCBI Taxonomy" id="1068625"/>
    <lineage>
        <taxon>Eukaryota</taxon>
        <taxon>Discoba</taxon>
        <taxon>Euglenozoa</taxon>
        <taxon>Kinetoplastea</taxon>
        <taxon>Metakinetoplastina</taxon>
        <taxon>Trypanosomatida</taxon>
        <taxon>Trypanosomatidae</taxon>
        <taxon>Trypanosoma</taxon>
        <taxon>Nannomonas</taxon>
    </lineage>
</organism>
<dbReference type="AlphaFoldDB" id="F9W538"/>
<protein>
    <submittedName>
        <fullName evidence="1">WGS project CAEQ00000000 data, annotated contig 1272</fullName>
    </submittedName>
</protein>
<evidence type="ECO:0000313" key="1">
    <source>
        <dbReference type="EMBL" id="CCD12285.1"/>
    </source>
</evidence>
<reference evidence="2" key="1">
    <citation type="submission" date="2011-07" db="EMBL/GenBank/DDBJ databases">
        <title>Divergent evolution of antigenic variation in African trypanosomes.</title>
        <authorList>
            <person name="Jackson A.P."/>
            <person name="Berry A."/>
            <person name="Allison H.C."/>
            <person name="Burton P."/>
            <person name="Anderson J."/>
            <person name="Aslett M."/>
            <person name="Brown R."/>
            <person name="Corton N."/>
            <person name="Harris D."/>
            <person name="Hauser H."/>
            <person name="Gamble J."/>
            <person name="Gilderthorp R."/>
            <person name="McQuillan J."/>
            <person name="Quail M.A."/>
            <person name="Sanders M."/>
            <person name="Van Tonder A."/>
            <person name="Ginger M.L."/>
            <person name="Donelson J.E."/>
            <person name="Field M.C."/>
            <person name="Barry J.D."/>
            <person name="Berriman M."/>
            <person name="Hertz-Fowler C."/>
        </authorList>
    </citation>
    <scope>NUCLEOTIDE SEQUENCE [LARGE SCALE GENOMIC DNA]</scope>
    <source>
        <strain evidence="2">IL3000</strain>
    </source>
</reference>
<gene>
    <name evidence="1" type="ORF">TCIL3000_0_31820</name>
</gene>
<comment type="caution">
    <text evidence="1">The sequence shown here is derived from an EMBL/GenBank/DDBJ whole genome shotgun (WGS) entry which is preliminary data.</text>
</comment>